<keyword evidence="5 11" id="KW-0032">Aminotransferase</keyword>
<dbReference type="InterPro" id="IPR001347">
    <property type="entry name" value="SIS_dom"/>
</dbReference>
<dbReference type="InterPro" id="IPR017932">
    <property type="entry name" value="GATase_2_dom"/>
</dbReference>
<evidence type="ECO:0000259" key="10">
    <source>
        <dbReference type="PROSITE" id="PS51464"/>
    </source>
</evidence>
<sequence length="608" mass="67006">MCGIIGYSGPLDARKILLDGLAGLEYRGYDSAGIALVMEDSSICLAKKTGKVQALREYCDEIIKGASHCGIGHTRWATHGGVTEQNAHPHRAGRVTLIHNGIIENYHELTKEFHLEDRLISQTDSEVAAWVLDSLYDGDPLKAISKLQEKLRGSYGFCIMFDDQPGSIYAVRSVSPLVASYTHSGALVASDLTALIPYTNQYFVVPEGKIVKLTPYKVQVYNLDEAFTKFTPEILTVNWNMDAAMKNGYPHFMMKEIHEQPDAMKNTILPRMSHGLPDFTADKIPDDLFTNCNQIHIVACGTAMYAGMVARAMMEPLLRIPVAVSIASEFRYEDPLIDEKTLVIIISQSGETIDTLAAMRLAHQYGSKTLAVVNVKGSSIARESDYVLYTHAGPEIAVASTKAYSVQLAALYLVGCRMALVRGKFTEKQAEDFLSDLLDAIPAMETMLAQKETFHELAVHLINHPDAFFIGRGLDYAFSLEGALKLKEVSYIHAEAYAAGELKHGTIALISDNVPVIAIATQEHVFAKTISNIREVKARGAFIILLTKESAVVDENLADIHIRIPNMDDRFTVFPIIVALQFIAYYTSIGKGLDVDQPRNLAKSVTVE</sequence>
<dbReference type="InterPro" id="IPR005855">
    <property type="entry name" value="GFAT"/>
</dbReference>
<dbReference type="InterPro" id="IPR046348">
    <property type="entry name" value="SIS_dom_sf"/>
</dbReference>
<evidence type="ECO:0000256" key="8">
    <source>
        <dbReference type="ARBA" id="ARBA00022962"/>
    </source>
</evidence>
<feature type="domain" description="SIS" evidence="10">
    <location>
        <begin position="457"/>
        <end position="598"/>
    </location>
</feature>
<dbReference type="GO" id="GO:0097367">
    <property type="term" value="F:carbohydrate derivative binding"/>
    <property type="evidence" value="ECO:0007669"/>
    <property type="project" value="InterPro"/>
</dbReference>
<dbReference type="RefSeq" id="WP_177977940.1">
    <property type="nucleotide sequence ID" value="NZ_JAJEPU010000018.1"/>
</dbReference>
<dbReference type="FunFam" id="3.40.50.10490:FF:000022">
    <property type="entry name" value="Glutamine--fructose-6-phosphate aminotransferase [isomerizing]"/>
    <property type="match status" value="1"/>
</dbReference>
<dbReference type="PANTHER" id="PTHR10937">
    <property type="entry name" value="GLUCOSAMINE--FRUCTOSE-6-PHOSPHATE AMINOTRANSFERASE, ISOMERIZING"/>
    <property type="match status" value="1"/>
</dbReference>
<dbReference type="InterPro" id="IPR029055">
    <property type="entry name" value="Ntn_hydrolases_N"/>
</dbReference>
<dbReference type="Pfam" id="PF13522">
    <property type="entry name" value="GATase_6"/>
    <property type="match status" value="1"/>
</dbReference>
<dbReference type="PROSITE" id="PS51464">
    <property type="entry name" value="SIS"/>
    <property type="match status" value="2"/>
</dbReference>
<evidence type="ECO:0000313" key="12">
    <source>
        <dbReference type="Proteomes" id="UP001198962"/>
    </source>
</evidence>
<dbReference type="GO" id="GO:0006047">
    <property type="term" value="P:UDP-N-acetylglucosamine metabolic process"/>
    <property type="evidence" value="ECO:0007669"/>
    <property type="project" value="TreeGrafter"/>
</dbReference>
<keyword evidence="8" id="KW-0315">Glutamine amidotransferase</keyword>
<dbReference type="CDD" id="cd05008">
    <property type="entry name" value="SIS_GlmS_GlmD_1"/>
    <property type="match status" value="1"/>
</dbReference>
<protein>
    <recommendedName>
        <fullName evidence="3">Glutamine--fructose-6-phosphate aminotransferase [isomerizing]</fullName>
        <ecNumber evidence="2">2.6.1.16</ecNumber>
    </recommendedName>
</protein>
<evidence type="ECO:0000256" key="7">
    <source>
        <dbReference type="ARBA" id="ARBA00022737"/>
    </source>
</evidence>
<feature type="domain" description="Glutamine amidotransferase type-2" evidence="9">
    <location>
        <begin position="2"/>
        <end position="216"/>
    </location>
</feature>
<evidence type="ECO:0000256" key="1">
    <source>
        <dbReference type="ARBA" id="ARBA00001031"/>
    </source>
</evidence>
<dbReference type="SUPFAM" id="SSF56235">
    <property type="entry name" value="N-terminal nucleophile aminohydrolases (Ntn hydrolases)"/>
    <property type="match status" value="1"/>
</dbReference>
<dbReference type="CDD" id="cd00714">
    <property type="entry name" value="GFAT"/>
    <property type="match status" value="1"/>
</dbReference>
<name>A0AAE3DL54_9FIRM</name>
<dbReference type="EC" id="2.6.1.16" evidence="2"/>
<evidence type="ECO:0000256" key="2">
    <source>
        <dbReference type="ARBA" id="ARBA00012916"/>
    </source>
</evidence>
<evidence type="ECO:0000259" key="9">
    <source>
        <dbReference type="PROSITE" id="PS51278"/>
    </source>
</evidence>
<evidence type="ECO:0000256" key="3">
    <source>
        <dbReference type="ARBA" id="ARBA00016090"/>
    </source>
</evidence>
<dbReference type="InterPro" id="IPR047084">
    <property type="entry name" value="GFAT_N"/>
</dbReference>
<dbReference type="Proteomes" id="UP001198962">
    <property type="component" value="Unassembled WGS sequence"/>
</dbReference>
<dbReference type="InterPro" id="IPR035490">
    <property type="entry name" value="GlmS/FrlB_SIS"/>
</dbReference>
<comment type="catalytic activity">
    <reaction evidence="1">
        <text>D-fructose 6-phosphate + L-glutamine = D-glucosamine 6-phosphate + L-glutamate</text>
        <dbReference type="Rhea" id="RHEA:13237"/>
        <dbReference type="ChEBI" id="CHEBI:29985"/>
        <dbReference type="ChEBI" id="CHEBI:58359"/>
        <dbReference type="ChEBI" id="CHEBI:58725"/>
        <dbReference type="ChEBI" id="CHEBI:61527"/>
        <dbReference type="EC" id="2.6.1.16"/>
    </reaction>
</comment>
<keyword evidence="6 11" id="KW-0808">Transferase</keyword>
<organism evidence="11 12">
    <name type="scientific">Brotaphodocola catenula</name>
    <dbReference type="NCBI Taxonomy" id="2885361"/>
    <lineage>
        <taxon>Bacteria</taxon>
        <taxon>Bacillati</taxon>
        <taxon>Bacillota</taxon>
        <taxon>Clostridia</taxon>
        <taxon>Lachnospirales</taxon>
        <taxon>Lachnospiraceae</taxon>
        <taxon>Brotaphodocola</taxon>
    </lineage>
</organism>
<keyword evidence="12" id="KW-1185">Reference proteome</keyword>
<keyword evidence="4" id="KW-0963">Cytoplasm</keyword>
<dbReference type="NCBIfam" id="NF001484">
    <property type="entry name" value="PRK00331.1"/>
    <property type="match status" value="1"/>
</dbReference>
<comment type="caution">
    <text evidence="11">The sequence shown here is derived from an EMBL/GenBank/DDBJ whole genome shotgun (WGS) entry which is preliminary data.</text>
</comment>
<dbReference type="GO" id="GO:0004360">
    <property type="term" value="F:glutamine-fructose-6-phosphate transaminase (isomerizing) activity"/>
    <property type="evidence" value="ECO:0007669"/>
    <property type="project" value="UniProtKB-EC"/>
</dbReference>
<dbReference type="Gene3D" id="3.60.20.10">
    <property type="entry name" value="Glutamine Phosphoribosylpyrophosphate, subunit 1, domain 1"/>
    <property type="match status" value="1"/>
</dbReference>
<accession>A0AAE3DL54</accession>
<dbReference type="InterPro" id="IPR035466">
    <property type="entry name" value="GlmS/AgaS_SIS"/>
</dbReference>
<dbReference type="PANTHER" id="PTHR10937:SF0">
    <property type="entry name" value="GLUTAMINE--FRUCTOSE-6-PHOSPHATE TRANSAMINASE (ISOMERIZING)"/>
    <property type="match status" value="1"/>
</dbReference>
<dbReference type="GO" id="GO:0005829">
    <property type="term" value="C:cytosol"/>
    <property type="evidence" value="ECO:0007669"/>
    <property type="project" value="TreeGrafter"/>
</dbReference>
<evidence type="ECO:0000313" key="11">
    <source>
        <dbReference type="EMBL" id="MCC2164703.1"/>
    </source>
</evidence>
<dbReference type="NCBIfam" id="TIGR01135">
    <property type="entry name" value="glmS"/>
    <property type="match status" value="1"/>
</dbReference>
<reference evidence="11" key="1">
    <citation type="submission" date="2021-10" db="EMBL/GenBank/DDBJ databases">
        <title>Anaerobic single-cell dispensing facilitates the cultivation of human gut bacteria.</title>
        <authorList>
            <person name="Afrizal A."/>
        </authorList>
    </citation>
    <scope>NUCLEOTIDE SEQUENCE</scope>
    <source>
        <strain evidence="11">CLA-AA-H274</strain>
    </source>
</reference>
<dbReference type="Gene3D" id="3.40.50.10490">
    <property type="entry name" value="Glucose-6-phosphate isomerase like protein, domain 1"/>
    <property type="match status" value="2"/>
</dbReference>
<dbReference type="CDD" id="cd05009">
    <property type="entry name" value="SIS_GlmS_GlmD_2"/>
    <property type="match status" value="1"/>
</dbReference>
<dbReference type="EMBL" id="JAJEPU010000018">
    <property type="protein sequence ID" value="MCC2164703.1"/>
    <property type="molecule type" value="Genomic_DNA"/>
</dbReference>
<evidence type="ECO:0000256" key="6">
    <source>
        <dbReference type="ARBA" id="ARBA00022679"/>
    </source>
</evidence>
<evidence type="ECO:0000256" key="4">
    <source>
        <dbReference type="ARBA" id="ARBA00022490"/>
    </source>
</evidence>
<keyword evidence="7" id="KW-0677">Repeat</keyword>
<dbReference type="AlphaFoldDB" id="A0AAE3DL54"/>
<proteinExistence type="predicted"/>
<dbReference type="SUPFAM" id="SSF53697">
    <property type="entry name" value="SIS domain"/>
    <property type="match status" value="1"/>
</dbReference>
<dbReference type="FunFam" id="3.40.50.10490:FF:000001">
    <property type="entry name" value="Glutamine--fructose-6-phosphate aminotransferase [isomerizing]"/>
    <property type="match status" value="1"/>
</dbReference>
<dbReference type="GO" id="GO:0006002">
    <property type="term" value="P:fructose 6-phosphate metabolic process"/>
    <property type="evidence" value="ECO:0007669"/>
    <property type="project" value="TreeGrafter"/>
</dbReference>
<dbReference type="PROSITE" id="PS51278">
    <property type="entry name" value="GATASE_TYPE_2"/>
    <property type="match status" value="1"/>
</dbReference>
<gene>
    <name evidence="11" type="primary">glmS</name>
    <name evidence="11" type="ORF">LKD32_07385</name>
</gene>
<feature type="domain" description="SIS" evidence="10">
    <location>
        <begin position="285"/>
        <end position="424"/>
    </location>
</feature>
<dbReference type="Pfam" id="PF01380">
    <property type="entry name" value="SIS"/>
    <property type="match status" value="2"/>
</dbReference>
<evidence type="ECO:0000256" key="5">
    <source>
        <dbReference type="ARBA" id="ARBA00022576"/>
    </source>
</evidence>
<dbReference type="GO" id="GO:0006487">
    <property type="term" value="P:protein N-linked glycosylation"/>
    <property type="evidence" value="ECO:0007669"/>
    <property type="project" value="TreeGrafter"/>
</dbReference>